<evidence type="ECO:0000256" key="3">
    <source>
        <dbReference type="SAM" id="MobiDB-lite"/>
    </source>
</evidence>
<dbReference type="PANTHER" id="PTHR46229:SF2">
    <property type="entry name" value="BOLA-LIKE PROTEIN 1"/>
    <property type="match status" value="1"/>
</dbReference>
<dbReference type="AlphaFoldDB" id="A0A1B6H941"/>
<dbReference type="GO" id="GO:0005739">
    <property type="term" value="C:mitochondrion"/>
    <property type="evidence" value="ECO:0007669"/>
    <property type="project" value="TreeGrafter"/>
</dbReference>
<dbReference type="SUPFAM" id="SSF82657">
    <property type="entry name" value="BolA-like"/>
    <property type="match status" value="1"/>
</dbReference>
<name>A0A1B6H941_9HEMI</name>
<dbReference type="EMBL" id="GECU01036480">
    <property type="protein sequence ID" value="JAS71226.1"/>
    <property type="molecule type" value="Transcribed_RNA"/>
</dbReference>
<dbReference type="InterPro" id="IPR050961">
    <property type="entry name" value="BolA/IbaG_stress_morph_reg"/>
</dbReference>
<gene>
    <name evidence="5" type="ORF">g.20155</name>
</gene>
<evidence type="ECO:0000313" key="5">
    <source>
        <dbReference type="EMBL" id="JAS71226.1"/>
    </source>
</evidence>
<evidence type="ECO:0008006" key="6">
    <source>
        <dbReference type="Google" id="ProtNLM"/>
    </source>
</evidence>
<keyword evidence="4" id="KW-0732">Signal</keyword>
<feature type="signal peptide" evidence="4">
    <location>
        <begin position="1"/>
        <end position="18"/>
    </location>
</feature>
<organism evidence="5">
    <name type="scientific">Homalodisca liturata</name>
    <dbReference type="NCBI Taxonomy" id="320908"/>
    <lineage>
        <taxon>Eukaryota</taxon>
        <taxon>Metazoa</taxon>
        <taxon>Ecdysozoa</taxon>
        <taxon>Arthropoda</taxon>
        <taxon>Hexapoda</taxon>
        <taxon>Insecta</taxon>
        <taxon>Pterygota</taxon>
        <taxon>Neoptera</taxon>
        <taxon>Paraneoptera</taxon>
        <taxon>Hemiptera</taxon>
        <taxon>Auchenorrhyncha</taxon>
        <taxon>Membracoidea</taxon>
        <taxon>Cicadellidae</taxon>
        <taxon>Cicadellinae</taxon>
        <taxon>Proconiini</taxon>
        <taxon>Homalodisca</taxon>
    </lineage>
</organism>
<feature type="region of interest" description="Disordered" evidence="3">
    <location>
        <begin position="107"/>
        <end position="128"/>
    </location>
</feature>
<dbReference type="PANTHER" id="PTHR46229">
    <property type="entry name" value="BOLA TRANSCRIPTION REGULATOR"/>
    <property type="match status" value="1"/>
</dbReference>
<dbReference type="InterPro" id="IPR036065">
    <property type="entry name" value="BolA-like_sf"/>
</dbReference>
<protein>
    <recommendedName>
        <fullName evidence="6">BolA-like protein</fullName>
    </recommendedName>
</protein>
<reference evidence="5" key="1">
    <citation type="submission" date="2015-11" db="EMBL/GenBank/DDBJ databases">
        <title>De novo transcriptome assembly of four potential Pierce s Disease insect vectors from Arizona vineyards.</title>
        <authorList>
            <person name="Tassone E.E."/>
        </authorList>
    </citation>
    <scope>NUCLEOTIDE SEQUENCE</scope>
</reference>
<accession>A0A1B6H941</accession>
<evidence type="ECO:0000256" key="4">
    <source>
        <dbReference type="SAM" id="SignalP"/>
    </source>
</evidence>
<dbReference type="InterPro" id="IPR002634">
    <property type="entry name" value="BolA"/>
</dbReference>
<comment type="similarity">
    <text evidence="1 2">Belongs to the BolA/IbaG family.</text>
</comment>
<feature type="chain" id="PRO_5008584211" description="BolA-like protein" evidence="4">
    <location>
        <begin position="19"/>
        <end position="128"/>
    </location>
</feature>
<proteinExistence type="inferred from homology"/>
<dbReference type="Pfam" id="PF01722">
    <property type="entry name" value="BolA"/>
    <property type="match status" value="1"/>
</dbReference>
<sequence>MICVAIFVHLLTTGWIYANPASERGPVETIIRQKLTEQLKPVHLEVVNESHKHNAPPGTEAHFWVKVVTPLFTDMSLLKRHQTVNEILKEELKSSVHALTLVARSPEQWDEERGITPPPLCQGDGVAD</sequence>
<dbReference type="Gene3D" id="3.30.300.90">
    <property type="entry name" value="BolA-like"/>
    <property type="match status" value="1"/>
</dbReference>
<evidence type="ECO:0000256" key="1">
    <source>
        <dbReference type="ARBA" id="ARBA00005578"/>
    </source>
</evidence>
<evidence type="ECO:0000256" key="2">
    <source>
        <dbReference type="RuleBase" id="RU003860"/>
    </source>
</evidence>